<proteinExistence type="predicted"/>
<evidence type="ECO:0000313" key="1">
    <source>
        <dbReference type="EMBL" id="PVI02883.1"/>
    </source>
</evidence>
<accession>A0A2V1DX06</accession>
<dbReference type="EMBL" id="KZ805337">
    <property type="protein sequence ID" value="PVI02883.1"/>
    <property type="molecule type" value="Genomic_DNA"/>
</dbReference>
<reference evidence="1 2" key="1">
    <citation type="journal article" date="2018" name="Sci. Rep.">
        <title>Comparative genomics provides insights into the lifestyle and reveals functional heterogeneity of dark septate endophytic fungi.</title>
        <authorList>
            <person name="Knapp D.G."/>
            <person name="Nemeth J.B."/>
            <person name="Barry K."/>
            <person name="Hainaut M."/>
            <person name="Henrissat B."/>
            <person name="Johnson J."/>
            <person name="Kuo A."/>
            <person name="Lim J.H.P."/>
            <person name="Lipzen A."/>
            <person name="Nolan M."/>
            <person name="Ohm R.A."/>
            <person name="Tamas L."/>
            <person name="Grigoriev I.V."/>
            <person name="Spatafora J.W."/>
            <person name="Nagy L.G."/>
            <person name="Kovacs G.M."/>
        </authorList>
    </citation>
    <scope>NUCLEOTIDE SEQUENCE [LARGE SCALE GENOMIC DNA]</scope>
    <source>
        <strain evidence="1 2">DSE2036</strain>
    </source>
</reference>
<protein>
    <submittedName>
        <fullName evidence="1">Uncharacterized protein</fullName>
    </submittedName>
</protein>
<keyword evidence="2" id="KW-1185">Reference proteome</keyword>
<dbReference type="AlphaFoldDB" id="A0A2V1DX06"/>
<evidence type="ECO:0000313" key="2">
    <source>
        <dbReference type="Proteomes" id="UP000244855"/>
    </source>
</evidence>
<sequence>MSLNPPIIHRLAHPWTTLCRLVSSGLVGPHAMSLFHITHADSHVHAVLSILSILSIPLAACQCTTHSAHPQP</sequence>
<dbReference type="Proteomes" id="UP000244855">
    <property type="component" value="Unassembled WGS sequence"/>
</dbReference>
<name>A0A2V1DX06_9PLEO</name>
<organism evidence="1 2">
    <name type="scientific">Periconia macrospinosa</name>
    <dbReference type="NCBI Taxonomy" id="97972"/>
    <lineage>
        <taxon>Eukaryota</taxon>
        <taxon>Fungi</taxon>
        <taxon>Dikarya</taxon>
        <taxon>Ascomycota</taxon>
        <taxon>Pezizomycotina</taxon>
        <taxon>Dothideomycetes</taxon>
        <taxon>Pleosporomycetidae</taxon>
        <taxon>Pleosporales</taxon>
        <taxon>Massarineae</taxon>
        <taxon>Periconiaceae</taxon>
        <taxon>Periconia</taxon>
    </lineage>
</organism>
<gene>
    <name evidence="1" type="ORF">DM02DRAFT_612531</name>
</gene>